<feature type="region of interest" description="Disordered" evidence="1">
    <location>
        <begin position="1"/>
        <end position="24"/>
    </location>
</feature>
<name>A0A9P6ZG15_9AGAM</name>
<feature type="region of interest" description="Disordered" evidence="1">
    <location>
        <begin position="519"/>
        <end position="538"/>
    </location>
</feature>
<evidence type="ECO:0000313" key="2">
    <source>
        <dbReference type="EMBL" id="KAG1762678.1"/>
    </source>
</evidence>
<keyword evidence="3" id="KW-1185">Reference proteome</keyword>
<organism evidence="2 3">
    <name type="scientific">Suillus placidus</name>
    <dbReference type="NCBI Taxonomy" id="48579"/>
    <lineage>
        <taxon>Eukaryota</taxon>
        <taxon>Fungi</taxon>
        <taxon>Dikarya</taxon>
        <taxon>Basidiomycota</taxon>
        <taxon>Agaricomycotina</taxon>
        <taxon>Agaricomycetes</taxon>
        <taxon>Agaricomycetidae</taxon>
        <taxon>Boletales</taxon>
        <taxon>Suillineae</taxon>
        <taxon>Suillaceae</taxon>
        <taxon>Suillus</taxon>
    </lineage>
</organism>
<dbReference type="Proteomes" id="UP000714275">
    <property type="component" value="Unassembled WGS sequence"/>
</dbReference>
<comment type="caution">
    <text evidence="2">The sequence shown here is derived from an EMBL/GenBank/DDBJ whole genome shotgun (WGS) entry which is preliminary data.</text>
</comment>
<accession>A0A9P6ZG15</accession>
<evidence type="ECO:0000256" key="1">
    <source>
        <dbReference type="SAM" id="MobiDB-lite"/>
    </source>
</evidence>
<gene>
    <name evidence="2" type="ORF">EV702DRAFT_1226362</name>
</gene>
<protein>
    <submittedName>
        <fullName evidence="2">Uncharacterized protein</fullName>
    </submittedName>
</protein>
<sequence>MSDQAQRRYPPATPMKGKSVSFERSPPTPMLITARSPQYHVPTLLPFGTETEAVLEELGYPDHFHRVCISISKDYLPKRWIMKLQELAEISEEHAEAIRNAMLTDSQPVTLFTIRITVMVLPVTARSHNPRCLVPRARAPYIKVSKEATELASKFKQPRRCYLERLSLGSVIHRRKRNKTSAWHAYMHFKGIENNARLSTTEEKEQLIIDFDKVKKSSQDRPPNITAKSRAAECSRSFQFVREELEALKERVGAEAFIVMVRGVSDFTMVPKAFFTSPAAEHFVRLYLRKDIAQLATDFESTVLANGLNTAANHRQRVANAKTAIRNGLHASLCKVTNNPAAVMEFKCYNDLVQRYHVKLVGWNHPYWANPSDLKGGIESLKNVVLAIQANTCKFVTITPQEAKERMRRIKDGETLTPDLEPSLTPDPEPSLTPDPEPSLTPDLESSLTPDLEPSLTPDLEPSLTPDLEPSMPPNLPTPNSTQPANIRVASSEPYVRPSSFTDEMVDPALRALDHAASDNEPPIVQLPPTPPMPTPLPIAGEAHVLVAATNRGKRAADVSTGTSRLKRAQKLTEKGQSELESRTRAWCGPTKKGTRRSKKSNAHVESDHENTE</sequence>
<evidence type="ECO:0000313" key="3">
    <source>
        <dbReference type="Proteomes" id="UP000714275"/>
    </source>
</evidence>
<feature type="compositionally biased region" description="Basic and acidic residues" evidence="1">
    <location>
        <begin position="603"/>
        <end position="613"/>
    </location>
</feature>
<feature type="compositionally biased region" description="Basic residues" evidence="1">
    <location>
        <begin position="593"/>
        <end position="602"/>
    </location>
</feature>
<feature type="compositionally biased region" description="Pro residues" evidence="1">
    <location>
        <begin position="425"/>
        <end position="439"/>
    </location>
</feature>
<feature type="region of interest" description="Disordered" evidence="1">
    <location>
        <begin position="411"/>
        <end position="485"/>
    </location>
</feature>
<proteinExistence type="predicted"/>
<dbReference type="EMBL" id="JABBWD010000222">
    <property type="protein sequence ID" value="KAG1762678.1"/>
    <property type="molecule type" value="Genomic_DNA"/>
</dbReference>
<reference evidence="2" key="1">
    <citation type="journal article" date="2020" name="New Phytol.">
        <title>Comparative genomics reveals dynamic genome evolution in host specialist ectomycorrhizal fungi.</title>
        <authorList>
            <person name="Lofgren L.A."/>
            <person name="Nguyen N.H."/>
            <person name="Vilgalys R."/>
            <person name="Ruytinx J."/>
            <person name="Liao H.L."/>
            <person name="Branco S."/>
            <person name="Kuo A."/>
            <person name="LaButti K."/>
            <person name="Lipzen A."/>
            <person name="Andreopoulos W."/>
            <person name="Pangilinan J."/>
            <person name="Riley R."/>
            <person name="Hundley H."/>
            <person name="Na H."/>
            <person name="Barry K."/>
            <person name="Grigoriev I.V."/>
            <person name="Stajich J.E."/>
            <person name="Kennedy P.G."/>
        </authorList>
    </citation>
    <scope>NUCLEOTIDE SEQUENCE</scope>
    <source>
        <strain evidence="2">DOB743</strain>
    </source>
</reference>
<feature type="region of interest" description="Disordered" evidence="1">
    <location>
        <begin position="553"/>
        <end position="613"/>
    </location>
</feature>
<feature type="compositionally biased region" description="Pro residues" evidence="1">
    <location>
        <begin position="525"/>
        <end position="537"/>
    </location>
</feature>
<dbReference type="OrthoDB" id="3253416at2759"/>
<dbReference type="AlphaFoldDB" id="A0A9P6ZG15"/>
<feature type="compositionally biased region" description="Basic and acidic residues" evidence="1">
    <location>
        <begin position="571"/>
        <end position="584"/>
    </location>
</feature>